<dbReference type="OrthoDB" id="550780at2759"/>
<reference evidence="1 2" key="1">
    <citation type="journal article" date="2018" name="Mol. Plant">
        <title>The genome of Artemisia annua provides insight into the evolution of Asteraceae family and artemisinin biosynthesis.</title>
        <authorList>
            <person name="Shen Q."/>
            <person name="Zhang L."/>
            <person name="Liao Z."/>
            <person name="Wang S."/>
            <person name="Yan T."/>
            <person name="Shi P."/>
            <person name="Liu M."/>
            <person name="Fu X."/>
            <person name="Pan Q."/>
            <person name="Wang Y."/>
            <person name="Lv Z."/>
            <person name="Lu X."/>
            <person name="Zhang F."/>
            <person name="Jiang W."/>
            <person name="Ma Y."/>
            <person name="Chen M."/>
            <person name="Hao X."/>
            <person name="Li L."/>
            <person name="Tang Y."/>
            <person name="Lv G."/>
            <person name="Zhou Y."/>
            <person name="Sun X."/>
            <person name="Brodelius P.E."/>
            <person name="Rose J.K.C."/>
            <person name="Tang K."/>
        </authorList>
    </citation>
    <scope>NUCLEOTIDE SEQUENCE [LARGE SCALE GENOMIC DNA]</scope>
    <source>
        <strain evidence="2">cv. Huhao1</strain>
        <tissue evidence="1">Leaf</tissue>
    </source>
</reference>
<sequence length="227" mass="25008">MNSPSNYEWEQLLDIDDSHLPLTPALRPCNSHVRETTTTTKNPDVDNTRSYGKIVEDVGEDEDFKRGSWVSMIEYVNANCGIVSRCLGDIKKILKNEKLDQVLTIVKSFTPNILGDLTVSTKGSRKRIKSSVERSLIASGKRRKKNCTTCKSSMNDHNQAKCNAIKAQIAAKKASEKAAAKEMKQKARLAAKNAKLAEKTAARKANLAEKTAARKAKLAEKTACVVT</sequence>
<gene>
    <name evidence="1" type="ORF">CTI12_AA101990</name>
</gene>
<accession>A0A2U1NWY6</accession>
<protein>
    <submittedName>
        <fullName evidence="1">Uncharacterized protein</fullName>
    </submittedName>
</protein>
<evidence type="ECO:0000313" key="1">
    <source>
        <dbReference type="EMBL" id="PWA78032.1"/>
    </source>
</evidence>
<organism evidence="1 2">
    <name type="scientific">Artemisia annua</name>
    <name type="common">Sweet wormwood</name>
    <dbReference type="NCBI Taxonomy" id="35608"/>
    <lineage>
        <taxon>Eukaryota</taxon>
        <taxon>Viridiplantae</taxon>
        <taxon>Streptophyta</taxon>
        <taxon>Embryophyta</taxon>
        <taxon>Tracheophyta</taxon>
        <taxon>Spermatophyta</taxon>
        <taxon>Magnoliopsida</taxon>
        <taxon>eudicotyledons</taxon>
        <taxon>Gunneridae</taxon>
        <taxon>Pentapetalae</taxon>
        <taxon>asterids</taxon>
        <taxon>campanulids</taxon>
        <taxon>Asterales</taxon>
        <taxon>Asteraceae</taxon>
        <taxon>Asteroideae</taxon>
        <taxon>Anthemideae</taxon>
        <taxon>Artemisiinae</taxon>
        <taxon>Artemisia</taxon>
    </lineage>
</organism>
<name>A0A2U1NWY6_ARTAN</name>
<comment type="caution">
    <text evidence="1">The sequence shown here is derived from an EMBL/GenBank/DDBJ whole genome shotgun (WGS) entry which is preliminary data.</text>
</comment>
<evidence type="ECO:0000313" key="2">
    <source>
        <dbReference type="Proteomes" id="UP000245207"/>
    </source>
</evidence>
<keyword evidence="2" id="KW-1185">Reference proteome</keyword>
<dbReference type="Proteomes" id="UP000245207">
    <property type="component" value="Unassembled WGS sequence"/>
</dbReference>
<dbReference type="EMBL" id="PKPP01002045">
    <property type="protein sequence ID" value="PWA78032.1"/>
    <property type="molecule type" value="Genomic_DNA"/>
</dbReference>
<dbReference type="AlphaFoldDB" id="A0A2U1NWY6"/>
<proteinExistence type="predicted"/>